<feature type="transmembrane region" description="Helical" evidence="1">
    <location>
        <begin position="86"/>
        <end position="106"/>
    </location>
</feature>
<evidence type="ECO:0000313" key="2">
    <source>
        <dbReference type="EMBL" id="CRZ01325.1"/>
    </source>
</evidence>
<keyword evidence="1" id="KW-1133">Transmembrane helix</keyword>
<dbReference type="SUPFAM" id="SSF51206">
    <property type="entry name" value="cAMP-binding domain-like"/>
    <property type="match status" value="1"/>
</dbReference>
<feature type="non-terminal residue" evidence="2">
    <location>
        <position position="1"/>
    </location>
</feature>
<reference evidence="2" key="1">
    <citation type="submission" date="2015-04" db="EMBL/GenBank/DDBJ databases">
        <title>The genome sequence of the plant pathogenic Rhizarian Plasmodiophora brassicae reveals insights in its biotrophic life cycle and the origin of chitin synthesis.</title>
        <authorList>
            <person name="Schwelm A."/>
            <person name="Fogelqvist J."/>
            <person name="Knaust A."/>
            <person name="Julke S."/>
            <person name="Lilja T."/>
            <person name="Dhandapani V."/>
            <person name="Bonilla-Rosso G."/>
            <person name="Karlsson M."/>
            <person name="Shevchenko A."/>
            <person name="Choi S.R."/>
            <person name="Kim H.G."/>
            <person name="Park J.Y."/>
            <person name="Lim Y.P."/>
            <person name="Ludwig-Muller J."/>
            <person name="Dixelius C."/>
        </authorList>
    </citation>
    <scope>NUCLEOTIDE SEQUENCE</scope>
    <source>
        <tissue evidence="2">Potato root galls</tissue>
    </source>
</reference>
<evidence type="ECO:0000256" key="1">
    <source>
        <dbReference type="SAM" id="Phobius"/>
    </source>
</evidence>
<dbReference type="Gene3D" id="1.10.287.630">
    <property type="entry name" value="Helix hairpin bin"/>
    <property type="match status" value="1"/>
</dbReference>
<accession>A0A0H5QH63</accession>
<name>A0A0H5QH63_9EUKA</name>
<protein>
    <submittedName>
        <fullName evidence="2">Uncharacterized protein</fullName>
    </submittedName>
</protein>
<proteinExistence type="predicted"/>
<keyword evidence="1" id="KW-0472">Membrane</keyword>
<dbReference type="InterPro" id="IPR018490">
    <property type="entry name" value="cNMP-bd_dom_sf"/>
</dbReference>
<dbReference type="EMBL" id="HACM01000883">
    <property type="protein sequence ID" value="CRZ01325.1"/>
    <property type="molecule type" value="Transcribed_RNA"/>
</dbReference>
<dbReference type="AlphaFoldDB" id="A0A0H5QH63"/>
<organism evidence="2">
    <name type="scientific">Spongospora subterranea</name>
    <dbReference type="NCBI Taxonomy" id="70186"/>
    <lineage>
        <taxon>Eukaryota</taxon>
        <taxon>Sar</taxon>
        <taxon>Rhizaria</taxon>
        <taxon>Endomyxa</taxon>
        <taxon>Phytomyxea</taxon>
        <taxon>Plasmodiophorida</taxon>
        <taxon>Plasmodiophoridae</taxon>
        <taxon>Spongospora</taxon>
    </lineage>
</organism>
<sequence>LYDIVKFMEFNEVPSDMQKRVISYMEYKWTATDGFEPEAMFESLPKSLNRSLSTALARDVVDQVNQQPSRSFAARFWGGIYCRRRWIWLDFAAILVVMALDLGCSVRDTRMLNHMPRYRFRFSRFCMIKP</sequence>
<keyword evidence="1" id="KW-0812">Transmembrane</keyword>